<evidence type="ECO:0000313" key="4">
    <source>
        <dbReference type="Proteomes" id="UP000054805"/>
    </source>
</evidence>
<reference evidence="3 4" key="1">
    <citation type="submission" date="2015-01" db="EMBL/GenBank/DDBJ databases">
        <title>Evolution of Trichinella species and genotypes.</title>
        <authorList>
            <person name="Korhonen P.K."/>
            <person name="Edoardo P."/>
            <person name="Giuseppe L.R."/>
            <person name="Gasser R.B."/>
        </authorList>
    </citation>
    <scope>NUCLEOTIDE SEQUENCE [LARGE SCALE GENOMIC DNA]</scope>
    <source>
        <strain evidence="3">ISS588</strain>
    </source>
</reference>
<dbReference type="InterPro" id="IPR013103">
    <property type="entry name" value="RVT_2"/>
</dbReference>
<sequence length="193" mass="22149">MESEWKFGILVAQKIPTAHEGCRGVRYWNIPPESTEKRVAVPTAVWPCDIFKRRPRKQKVIACQSVCKTWFIADGSFKPRKARLVANKFLQRPNVDFRKRYAPVTRLSFIRNIMSISANYGLTAHKLDFVFANVPEVQYGEAKRCRIKKAHNIPTETIRTSMRFTLRRGTEMTVAAICSDDVIIALNNIGSLY</sequence>
<keyword evidence="4" id="KW-1185">Reference proteome</keyword>
<feature type="domain" description="Reverse transcriptase Ty1/copia-type" evidence="1">
    <location>
        <begin position="55"/>
        <end position="130"/>
    </location>
</feature>
<dbReference type="EMBL" id="JYDS01000440">
    <property type="protein sequence ID" value="KRZ06430.1"/>
    <property type="molecule type" value="Genomic_DNA"/>
</dbReference>
<organism evidence="3 4">
    <name type="scientific">Trichinella pseudospiralis</name>
    <name type="common">Parasitic roundworm</name>
    <dbReference type="NCBI Taxonomy" id="6337"/>
    <lineage>
        <taxon>Eukaryota</taxon>
        <taxon>Metazoa</taxon>
        <taxon>Ecdysozoa</taxon>
        <taxon>Nematoda</taxon>
        <taxon>Enoplea</taxon>
        <taxon>Dorylaimia</taxon>
        <taxon>Trichinellida</taxon>
        <taxon>Trichinellidae</taxon>
        <taxon>Trichinella</taxon>
    </lineage>
</organism>
<dbReference type="AlphaFoldDB" id="A0A0V1H7X1"/>
<evidence type="ECO:0000313" key="2">
    <source>
        <dbReference type="EMBL" id="KRZ06430.1"/>
    </source>
</evidence>
<dbReference type="Proteomes" id="UP000054805">
    <property type="component" value="Unassembled WGS sequence"/>
</dbReference>
<evidence type="ECO:0000259" key="1">
    <source>
        <dbReference type="Pfam" id="PF07727"/>
    </source>
</evidence>
<proteinExistence type="predicted"/>
<accession>A0A0V1H7X1</accession>
<comment type="caution">
    <text evidence="3">The sequence shown here is derived from an EMBL/GenBank/DDBJ whole genome shotgun (WGS) entry which is preliminary data.</text>
</comment>
<protein>
    <submittedName>
        <fullName evidence="3">Putative mitochondrial-like protein</fullName>
    </submittedName>
</protein>
<evidence type="ECO:0000313" key="3">
    <source>
        <dbReference type="EMBL" id="KRZ06438.1"/>
    </source>
</evidence>
<dbReference type="Pfam" id="PF07727">
    <property type="entry name" value="RVT_2"/>
    <property type="match status" value="1"/>
</dbReference>
<dbReference type="EMBL" id="JYDS01000439">
    <property type="protein sequence ID" value="KRZ06438.1"/>
    <property type="molecule type" value="Genomic_DNA"/>
</dbReference>
<gene>
    <name evidence="3" type="ORF">T4B_14664</name>
    <name evidence="2" type="ORF">T4B_5396</name>
</gene>
<name>A0A0V1H7X1_TRIPS</name>